<accession>A0ABD3IJD0</accession>
<organism evidence="2 3">
    <name type="scientific">Riccia sorocarpa</name>
    <dbReference type="NCBI Taxonomy" id="122646"/>
    <lineage>
        <taxon>Eukaryota</taxon>
        <taxon>Viridiplantae</taxon>
        <taxon>Streptophyta</taxon>
        <taxon>Embryophyta</taxon>
        <taxon>Marchantiophyta</taxon>
        <taxon>Marchantiopsida</taxon>
        <taxon>Marchantiidae</taxon>
        <taxon>Marchantiales</taxon>
        <taxon>Ricciaceae</taxon>
        <taxon>Riccia</taxon>
    </lineage>
</organism>
<evidence type="ECO:0000313" key="3">
    <source>
        <dbReference type="Proteomes" id="UP001633002"/>
    </source>
</evidence>
<name>A0ABD3IJD0_9MARC</name>
<feature type="compositionally biased region" description="Low complexity" evidence="1">
    <location>
        <begin position="114"/>
        <end position="130"/>
    </location>
</feature>
<evidence type="ECO:0000256" key="1">
    <source>
        <dbReference type="SAM" id="MobiDB-lite"/>
    </source>
</evidence>
<dbReference type="EMBL" id="JBJQOH010000001">
    <property type="protein sequence ID" value="KAL3702470.1"/>
    <property type="molecule type" value="Genomic_DNA"/>
</dbReference>
<dbReference type="AlphaFoldDB" id="A0ABD3IJD0"/>
<feature type="region of interest" description="Disordered" evidence="1">
    <location>
        <begin position="83"/>
        <end position="149"/>
    </location>
</feature>
<gene>
    <name evidence="2" type="ORF">R1sor_020492</name>
</gene>
<comment type="caution">
    <text evidence="2">The sequence shown here is derived from an EMBL/GenBank/DDBJ whole genome shotgun (WGS) entry which is preliminary data.</text>
</comment>
<protein>
    <submittedName>
        <fullName evidence="2">Uncharacterized protein</fullName>
    </submittedName>
</protein>
<keyword evidence="3" id="KW-1185">Reference proteome</keyword>
<sequence>MSELNNKQRDDCTLSQSLIDQLKKLSVATQEASPLSVVIRKKASSLTLVDQLKQPKVVTFEVEEDLPKTKSCTLQLSVHFIDLEKLPSNPPEGAPSAPGGNPEAPPSVGGLHRATSSSKESSTSSPAQQSNRANRGPPEILFKGKRFCR</sequence>
<reference evidence="2 3" key="1">
    <citation type="submission" date="2024-09" db="EMBL/GenBank/DDBJ databases">
        <title>Chromosome-scale assembly of Riccia sorocarpa.</title>
        <authorList>
            <person name="Paukszto L."/>
        </authorList>
    </citation>
    <scope>NUCLEOTIDE SEQUENCE [LARGE SCALE GENOMIC DNA]</scope>
    <source>
        <strain evidence="2">LP-2024</strain>
        <tissue evidence="2">Aerial parts of the thallus</tissue>
    </source>
</reference>
<evidence type="ECO:0000313" key="2">
    <source>
        <dbReference type="EMBL" id="KAL3702470.1"/>
    </source>
</evidence>
<dbReference type="Proteomes" id="UP001633002">
    <property type="component" value="Unassembled WGS sequence"/>
</dbReference>
<proteinExistence type="predicted"/>